<gene>
    <name evidence="2" type="ORF">C8J48_3690</name>
</gene>
<dbReference type="Gene3D" id="3.40.630.30">
    <property type="match status" value="1"/>
</dbReference>
<keyword evidence="3" id="KW-1185">Reference proteome</keyword>
<dbReference type="Proteomes" id="UP000241639">
    <property type="component" value="Unassembled WGS sequence"/>
</dbReference>
<dbReference type="PROSITE" id="PS51186">
    <property type="entry name" value="GNAT"/>
    <property type="match status" value="1"/>
</dbReference>
<dbReference type="InterPro" id="IPR016181">
    <property type="entry name" value="Acyl_CoA_acyltransferase"/>
</dbReference>
<organism evidence="2 3">
    <name type="scientific">Desmospora activa DSM 45169</name>
    <dbReference type="NCBI Taxonomy" id="1121389"/>
    <lineage>
        <taxon>Bacteria</taxon>
        <taxon>Bacillati</taxon>
        <taxon>Bacillota</taxon>
        <taxon>Bacilli</taxon>
        <taxon>Bacillales</taxon>
        <taxon>Thermoactinomycetaceae</taxon>
        <taxon>Desmospora</taxon>
    </lineage>
</organism>
<sequence>MNWYQKLDSYFPPELMKHPDQMQDMVRETEWYLVEYSETYVVVYGLLPTFTYLDFLWVREDARCMSIGSNIMKRLKARGKPILMEVEPVVEHDPDSGRRATFYLRNGCKPADHIEYLRPTEEGTIVEMDIYHWSPTPTPLEKEIFDLFSTACMKIHNWKWDRYYRFPPADPKKVLKIKGGINRERMVQAVVPSRG</sequence>
<protein>
    <recommendedName>
        <fullName evidence="1">N-acetyltransferase domain-containing protein</fullName>
    </recommendedName>
</protein>
<dbReference type="AlphaFoldDB" id="A0A2T4YZL1"/>
<evidence type="ECO:0000259" key="1">
    <source>
        <dbReference type="PROSITE" id="PS51186"/>
    </source>
</evidence>
<evidence type="ECO:0000313" key="3">
    <source>
        <dbReference type="Proteomes" id="UP000241639"/>
    </source>
</evidence>
<dbReference type="EMBL" id="PZZP01000005">
    <property type="protein sequence ID" value="PTM52697.1"/>
    <property type="molecule type" value="Genomic_DNA"/>
</dbReference>
<reference evidence="2 3" key="1">
    <citation type="submission" date="2018-04" db="EMBL/GenBank/DDBJ databases">
        <title>Genomic Encyclopedia of Archaeal and Bacterial Type Strains, Phase II (KMG-II): from individual species to whole genera.</title>
        <authorList>
            <person name="Goeker M."/>
        </authorList>
    </citation>
    <scope>NUCLEOTIDE SEQUENCE [LARGE SCALE GENOMIC DNA]</scope>
    <source>
        <strain evidence="2 3">DSM 45169</strain>
    </source>
</reference>
<dbReference type="InterPro" id="IPR000182">
    <property type="entry name" value="GNAT_dom"/>
</dbReference>
<proteinExistence type="predicted"/>
<dbReference type="SUPFAM" id="SSF55729">
    <property type="entry name" value="Acyl-CoA N-acyltransferases (Nat)"/>
    <property type="match status" value="1"/>
</dbReference>
<accession>A0A2T4YZL1</accession>
<evidence type="ECO:0000313" key="2">
    <source>
        <dbReference type="EMBL" id="PTM52697.1"/>
    </source>
</evidence>
<comment type="caution">
    <text evidence="2">The sequence shown here is derived from an EMBL/GenBank/DDBJ whole genome shotgun (WGS) entry which is preliminary data.</text>
</comment>
<dbReference type="RefSeq" id="WP_107728647.1">
    <property type="nucleotide sequence ID" value="NZ_PZZP01000005.1"/>
</dbReference>
<feature type="domain" description="N-acetyltransferase" evidence="1">
    <location>
        <begin position="1"/>
        <end position="131"/>
    </location>
</feature>
<dbReference type="OrthoDB" id="2425381at2"/>
<name>A0A2T4YZL1_9BACL</name>
<dbReference type="GO" id="GO:0016747">
    <property type="term" value="F:acyltransferase activity, transferring groups other than amino-acyl groups"/>
    <property type="evidence" value="ECO:0007669"/>
    <property type="project" value="InterPro"/>
</dbReference>